<keyword evidence="2" id="KW-1185">Reference proteome</keyword>
<accession>A0A8H6XZ17</accession>
<dbReference type="InterPro" id="IPR036537">
    <property type="entry name" value="Adaptor_Cbl_N_dom_sf"/>
</dbReference>
<dbReference type="CDD" id="cd21037">
    <property type="entry name" value="MLKL_NTD"/>
    <property type="match status" value="1"/>
</dbReference>
<gene>
    <name evidence="1" type="ORF">MSAN_01698000</name>
</gene>
<dbReference type="Proteomes" id="UP000623467">
    <property type="component" value="Unassembled WGS sequence"/>
</dbReference>
<comment type="caution">
    <text evidence="1">The sequence shown here is derived from an EMBL/GenBank/DDBJ whole genome shotgun (WGS) entry which is preliminary data.</text>
</comment>
<dbReference type="AlphaFoldDB" id="A0A8H6XZ17"/>
<sequence>MTSSVCETATAEASTHLIAHLHLLPLLTSTDFNAAISTAVKSSVKLSEAPAARDATAFHSTPRFFVSHLAALSPRLLRRSLPPIAFDMPSITRRIRSTLTSDASAAMRQVLSNRSASDAVRAMKVALKAIQASADACPPLKSGVSAALVLLEMSERIKLNKAECEHLAERAAQIVQDIWRQTKDFSVELPAEVERSVVEIETLLQKIENFFNGLEKEKIWQRLARQDRHKSQVEEYGRLLDEAMSLFSINLQFAIHRLHMEADEKRHAAVLSASHMSDAERLQRLTRIQADIRMGMHAALGIIFFLDPTVSPGGQ</sequence>
<evidence type="ECO:0000313" key="1">
    <source>
        <dbReference type="EMBL" id="KAF7349712.1"/>
    </source>
</evidence>
<dbReference type="Gene3D" id="1.20.930.20">
    <property type="entry name" value="Adaptor protein Cbl, N-terminal domain"/>
    <property type="match status" value="1"/>
</dbReference>
<dbReference type="InterPro" id="IPR059179">
    <property type="entry name" value="MLKL-like_MCAfunc"/>
</dbReference>
<dbReference type="GO" id="GO:0007166">
    <property type="term" value="P:cell surface receptor signaling pathway"/>
    <property type="evidence" value="ECO:0007669"/>
    <property type="project" value="InterPro"/>
</dbReference>
<name>A0A8H6XZ17_9AGAR</name>
<reference evidence="1" key="1">
    <citation type="submission" date="2020-05" db="EMBL/GenBank/DDBJ databases">
        <title>Mycena genomes resolve the evolution of fungal bioluminescence.</title>
        <authorList>
            <person name="Tsai I.J."/>
        </authorList>
    </citation>
    <scope>NUCLEOTIDE SEQUENCE</scope>
    <source>
        <strain evidence="1">160909Yilan</strain>
    </source>
</reference>
<evidence type="ECO:0000313" key="2">
    <source>
        <dbReference type="Proteomes" id="UP000623467"/>
    </source>
</evidence>
<dbReference type="EMBL" id="JACAZH010000015">
    <property type="protein sequence ID" value="KAF7349712.1"/>
    <property type="molecule type" value="Genomic_DNA"/>
</dbReference>
<organism evidence="1 2">
    <name type="scientific">Mycena sanguinolenta</name>
    <dbReference type="NCBI Taxonomy" id="230812"/>
    <lineage>
        <taxon>Eukaryota</taxon>
        <taxon>Fungi</taxon>
        <taxon>Dikarya</taxon>
        <taxon>Basidiomycota</taxon>
        <taxon>Agaricomycotina</taxon>
        <taxon>Agaricomycetes</taxon>
        <taxon>Agaricomycetidae</taxon>
        <taxon>Agaricales</taxon>
        <taxon>Marasmiineae</taxon>
        <taxon>Mycenaceae</taxon>
        <taxon>Mycena</taxon>
    </lineage>
</organism>
<protein>
    <submittedName>
        <fullName evidence="1">Uncharacterized protein</fullName>
    </submittedName>
</protein>
<proteinExistence type="predicted"/>
<dbReference type="OrthoDB" id="2914743at2759"/>